<accession>A0A2P8H9E8</accession>
<dbReference type="Proteomes" id="UP000240971">
    <property type="component" value="Unassembled WGS sequence"/>
</dbReference>
<evidence type="ECO:0000313" key="2">
    <source>
        <dbReference type="Proteomes" id="UP000240971"/>
    </source>
</evidence>
<protein>
    <submittedName>
        <fullName evidence="1">Uncharacterized protein</fullName>
    </submittedName>
</protein>
<keyword evidence="2" id="KW-1185">Reference proteome</keyword>
<proteinExistence type="predicted"/>
<dbReference type="EMBL" id="PYAW01000010">
    <property type="protein sequence ID" value="PSL42810.1"/>
    <property type="molecule type" value="Genomic_DNA"/>
</dbReference>
<gene>
    <name evidence="1" type="ORF">CLV51_11026</name>
</gene>
<reference evidence="1 2" key="1">
    <citation type="submission" date="2018-03" db="EMBL/GenBank/DDBJ databases">
        <title>Genomic Encyclopedia of Archaeal and Bacterial Type Strains, Phase II (KMG-II): from individual species to whole genera.</title>
        <authorList>
            <person name="Goeker M."/>
        </authorList>
    </citation>
    <scope>NUCLEOTIDE SEQUENCE [LARGE SCALE GENOMIC DNA]</scope>
    <source>
        <strain evidence="1 2">DSM 24859</strain>
    </source>
</reference>
<evidence type="ECO:0000313" key="1">
    <source>
        <dbReference type="EMBL" id="PSL42810.1"/>
    </source>
</evidence>
<dbReference type="AlphaFoldDB" id="A0A2P8H9E8"/>
<sequence>MEPNNTTYQHKHIKTMFCKIICLTKRGCKVSQWDTTYKNGKPKIQYYDSYYFLPNGVWQRVATLTD</sequence>
<name>A0A2P8H9E8_CHINA</name>
<organism evidence="1 2">
    <name type="scientific">Chitinophaga niastensis</name>
    <dbReference type="NCBI Taxonomy" id="536980"/>
    <lineage>
        <taxon>Bacteria</taxon>
        <taxon>Pseudomonadati</taxon>
        <taxon>Bacteroidota</taxon>
        <taxon>Chitinophagia</taxon>
        <taxon>Chitinophagales</taxon>
        <taxon>Chitinophagaceae</taxon>
        <taxon>Chitinophaga</taxon>
    </lineage>
</organism>
<comment type="caution">
    <text evidence="1">The sequence shown here is derived from an EMBL/GenBank/DDBJ whole genome shotgun (WGS) entry which is preliminary data.</text>
</comment>